<evidence type="ECO:0000256" key="7">
    <source>
        <dbReference type="SAM" id="SignalP"/>
    </source>
</evidence>
<reference evidence="9" key="1">
    <citation type="submission" date="2020-05" db="EMBL/GenBank/DDBJ databases">
        <title>Phylogenomic resolution of chytrid fungi.</title>
        <authorList>
            <person name="Stajich J.E."/>
            <person name="Amses K."/>
            <person name="Simmons R."/>
            <person name="Seto K."/>
            <person name="Myers J."/>
            <person name="Bonds A."/>
            <person name="Quandt C.A."/>
            <person name="Barry K."/>
            <person name="Liu P."/>
            <person name="Grigoriev I."/>
            <person name="Longcore J.E."/>
            <person name="James T.Y."/>
        </authorList>
    </citation>
    <scope>NUCLEOTIDE SEQUENCE</scope>
    <source>
        <strain evidence="9">JEL0513</strain>
    </source>
</reference>
<evidence type="ECO:0000313" key="10">
    <source>
        <dbReference type="Proteomes" id="UP001211907"/>
    </source>
</evidence>
<dbReference type="InterPro" id="IPR017850">
    <property type="entry name" value="Alkaline_phosphatase_core_sf"/>
</dbReference>
<dbReference type="EC" id="3.1.6.1" evidence="5"/>
<protein>
    <recommendedName>
        <fullName evidence="5">Arylsulfatase</fullName>
        <shortName evidence="5">AS</shortName>
        <ecNumber evidence="5">3.1.6.1</ecNumber>
    </recommendedName>
    <alternativeName>
        <fullName evidence="5">Aryl-sulfate sulphohydrolase</fullName>
    </alternativeName>
</protein>
<feature type="modified residue" description="3-oxoalanine (Cys)" evidence="6">
    <location>
        <position position="117"/>
    </location>
</feature>
<evidence type="ECO:0000313" key="9">
    <source>
        <dbReference type="EMBL" id="KAJ3137228.1"/>
    </source>
</evidence>
<accession>A0AAD5T9E9</accession>
<gene>
    <name evidence="9" type="ORF">HK100_000736</name>
</gene>
<dbReference type="InterPro" id="IPR000917">
    <property type="entry name" value="Sulfatase_N"/>
</dbReference>
<evidence type="ECO:0000256" key="3">
    <source>
        <dbReference type="ARBA" id="ARBA00022801"/>
    </source>
</evidence>
<proteinExistence type="inferred from homology"/>
<dbReference type="PIRSF" id="PIRSF000972">
    <property type="entry name" value="Arylsulf_plant"/>
    <property type="match status" value="1"/>
</dbReference>
<dbReference type="AlphaFoldDB" id="A0AAD5T9E9"/>
<dbReference type="PANTHER" id="PTHR43108">
    <property type="entry name" value="N-ACETYLGLUCOSAMINE-6-SULFATASE FAMILY MEMBER"/>
    <property type="match status" value="1"/>
</dbReference>
<name>A0AAD5T9E9_9FUNG</name>
<dbReference type="Proteomes" id="UP001211907">
    <property type="component" value="Unassembled WGS sequence"/>
</dbReference>
<keyword evidence="10" id="KW-1185">Reference proteome</keyword>
<dbReference type="EMBL" id="JADGJH010000115">
    <property type="protein sequence ID" value="KAJ3137228.1"/>
    <property type="molecule type" value="Genomic_DNA"/>
</dbReference>
<organism evidence="9 10">
    <name type="scientific">Physocladia obscura</name>
    <dbReference type="NCBI Taxonomy" id="109957"/>
    <lineage>
        <taxon>Eukaryota</taxon>
        <taxon>Fungi</taxon>
        <taxon>Fungi incertae sedis</taxon>
        <taxon>Chytridiomycota</taxon>
        <taxon>Chytridiomycota incertae sedis</taxon>
        <taxon>Chytridiomycetes</taxon>
        <taxon>Chytridiales</taxon>
        <taxon>Chytriomycetaceae</taxon>
        <taxon>Physocladia</taxon>
    </lineage>
</organism>
<dbReference type="Pfam" id="PF00884">
    <property type="entry name" value="Sulfatase"/>
    <property type="match status" value="1"/>
</dbReference>
<comment type="similarity">
    <text evidence="1 5">Belongs to the sulfatase family.</text>
</comment>
<comment type="catalytic activity">
    <reaction evidence="5">
        <text>an aryl sulfate + H2O = a phenol + sulfate + H(+)</text>
        <dbReference type="Rhea" id="RHEA:17261"/>
        <dbReference type="ChEBI" id="CHEBI:15377"/>
        <dbReference type="ChEBI" id="CHEBI:15378"/>
        <dbReference type="ChEBI" id="CHEBI:16189"/>
        <dbReference type="ChEBI" id="CHEBI:33853"/>
        <dbReference type="ChEBI" id="CHEBI:140317"/>
        <dbReference type="EC" id="3.1.6.1"/>
    </reaction>
</comment>
<feature type="domain" description="Sulfatase N-terminal" evidence="8">
    <location>
        <begin position="73"/>
        <end position="440"/>
    </location>
</feature>
<dbReference type="CDD" id="cd16147">
    <property type="entry name" value="G6S"/>
    <property type="match status" value="1"/>
</dbReference>
<dbReference type="GO" id="GO:0004065">
    <property type="term" value="F:arylsulfatase activity"/>
    <property type="evidence" value="ECO:0007669"/>
    <property type="project" value="UniProtKB-UniRule"/>
</dbReference>
<dbReference type="InterPro" id="IPR012083">
    <property type="entry name" value="Arylsulfatase"/>
</dbReference>
<dbReference type="GO" id="GO:0008449">
    <property type="term" value="F:N-acetylglucosamine-6-sulfatase activity"/>
    <property type="evidence" value="ECO:0007669"/>
    <property type="project" value="TreeGrafter"/>
</dbReference>
<comment type="PTM">
    <text evidence="6">The conversion to 3-oxoalanine (also known as C-formylglycine, FGly), of a serine or cysteine residue in prokaryotes and of a cysteine residue in eukaryotes, is critical for catalytic activity.</text>
</comment>
<feature type="signal peptide" evidence="7">
    <location>
        <begin position="1"/>
        <end position="18"/>
    </location>
</feature>
<evidence type="ECO:0000256" key="6">
    <source>
        <dbReference type="PIRSR" id="PIRSR000972-50"/>
    </source>
</evidence>
<dbReference type="GO" id="GO:0005539">
    <property type="term" value="F:glycosaminoglycan binding"/>
    <property type="evidence" value="ECO:0007669"/>
    <property type="project" value="TreeGrafter"/>
</dbReference>
<evidence type="ECO:0000256" key="2">
    <source>
        <dbReference type="ARBA" id="ARBA00022729"/>
    </source>
</evidence>
<dbReference type="InterPro" id="IPR024607">
    <property type="entry name" value="Sulfatase_CS"/>
</dbReference>
<dbReference type="GO" id="GO:0018958">
    <property type="term" value="P:phenol-containing compound metabolic process"/>
    <property type="evidence" value="ECO:0007669"/>
    <property type="project" value="InterPro"/>
</dbReference>
<evidence type="ECO:0000259" key="8">
    <source>
        <dbReference type="Pfam" id="PF00884"/>
    </source>
</evidence>
<feature type="chain" id="PRO_5041901081" description="Arylsulfatase" evidence="7">
    <location>
        <begin position="19"/>
        <end position="611"/>
    </location>
</feature>
<dbReference type="SUPFAM" id="SSF53649">
    <property type="entry name" value="Alkaline phosphatase-like"/>
    <property type="match status" value="1"/>
</dbReference>
<evidence type="ECO:0000256" key="5">
    <source>
        <dbReference type="PIRNR" id="PIRNR000972"/>
    </source>
</evidence>
<keyword evidence="3 5" id="KW-0378">Hydrolase</keyword>
<dbReference type="PROSITE" id="PS00149">
    <property type="entry name" value="SULFATASE_2"/>
    <property type="match status" value="1"/>
</dbReference>
<dbReference type="PANTHER" id="PTHR43108:SF8">
    <property type="entry name" value="SD21168P"/>
    <property type="match status" value="1"/>
</dbReference>
<keyword evidence="4" id="KW-0325">Glycoprotein</keyword>
<comment type="caution">
    <text evidence="9">The sequence shown here is derived from an EMBL/GenBank/DDBJ whole genome shotgun (WGS) entry which is preliminary data.</text>
</comment>
<sequence>MMRIVLLLGISFITSVNAGACFSGPLPFFNSETNNQITANSSYPIGSNIRVETAAPYSESKTQVETSDSPKRPNIIFILTDDQDVHMDSLEYMPFVKKHLIDKGTLFKNHFTTTAICCPSRVSLLKGQFAHNTKFVDVHGEHGGYDKFLREGLNNEYLPKWLQSAGYATYYVGKFLNGYAIPNYDQTPGGWNVFDTLVHPYVYDNFHPVFARNGEKINDYEGTFQVDVIQDKDAVLNYLWTALEILGDALGPAKDEQKPFFLYLAPTAPHTEILFPKNGGADGKPYVKVQMTQAIPAKRHANLFPDAQVPRRKNFNTADVSGKPGYIAQLPLLDEKEIENLDHWYRQRLRSLQAVDELVDSVVKAVEEAGQSDNTYIFYSSDNGYHLGLHRLNAGKTTPYEDDVNIPLIVRGPGVAHGAVRKDSSSTHTDIAPTFVKIAGAANEAYEFDGTPIPIHSEEVEDANRESFAVEFWRPYESETFQIPNIEENIYRSVRVVGKDYSYLYTVWCTGHRELYNHKTDPEQITNIYKEASVSLINRLDALLVALKDCIGSQCSHPWNSLHLDGDVKNLGEALNSKFDEFYQSTGRLEIKECLRGFYPENESVRPALKQ</sequence>
<evidence type="ECO:0000256" key="1">
    <source>
        <dbReference type="ARBA" id="ARBA00008779"/>
    </source>
</evidence>
<evidence type="ECO:0000256" key="4">
    <source>
        <dbReference type="ARBA" id="ARBA00023180"/>
    </source>
</evidence>
<dbReference type="Gene3D" id="3.40.720.10">
    <property type="entry name" value="Alkaline Phosphatase, subunit A"/>
    <property type="match status" value="1"/>
</dbReference>
<keyword evidence="2 7" id="KW-0732">Signal</keyword>